<sequence>MSRILPILMPVVSLVLLVFGAGVFVGEYQIPPYRTIADGAKTILYTYRGISAPPYLGQFHAHSRERVALEDAVSSRFTPGPRAAEPQGRLLINGGLNEYLELCPEHGCLAVEIDRSGALVHATPFRPDEIFAADMTGGSFGHQGVPGDPALIFRPLGLQRYDNGDLLVSFQSTGNMFPFAAGAARVDRDGHPVWFRFDFSHHWATLLPDGRALVPDLDIATGDWVVPVGPRGSREKLKCDTGKPQVDGVQILRADGSVERRIDVSAALLASPWSAMLAETTNACDPLHINYVDVLDYTAPGGALQPGNLLISLRNLSAVAVLDPATDTITDVLRGSFVQQHSVHHLTGSKMVMFDNWGGDAEVGRVSRLLEKDLVTGAERRIFPQPGTPQAAEQLFSDRGSHLSLSPDRRRALVSYSGEGRGYEVDVATGEVYLQYDSLHDLSAVPGANAAQKSHAARASLFGMLYTGE</sequence>
<protein>
    <submittedName>
        <fullName evidence="1">Arylsulfotransferase family protein</fullName>
    </submittedName>
</protein>
<keyword evidence="2" id="KW-1185">Reference proteome</keyword>
<dbReference type="Pfam" id="PF14269">
    <property type="entry name" value="Arylsulfotran_2"/>
    <property type="match status" value="1"/>
</dbReference>
<gene>
    <name evidence="1" type="ORF">AB0T83_15330</name>
</gene>
<dbReference type="RefSeq" id="WP_366194102.1">
    <property type="nucleotide sequence ID" value="NZ_JBFBVU010000023.1"/>
</dbReference>
<comment type="caution">
    <text evidence="1">The sequence shown here is derived from an EMBL/GenBank/DDBJ whole genome shotgun (WGS) entry which is preliminary data.</text>
</comment>
<dbReference type="InterPro" id="IPR039535">
    <property type="entry name" value="ASST-like"/>
</dbReference>
<evidence type="ECO:0000313" key="1">
    <source>
        <dbReference type="EMBL" id="MEV8468146.1"/>
    </source>
</evidence>
<reference evidence="1 2" key="1">
    <citation type="submission" date="2024-07" db="EMBL/GenBank/DDBJ databases">
        <authorList>
            <person name="Kang M."/>
        </authorList>
    </citation>
    <scope>NUCLEOTIDE SEQUENCE [LARGE SCALE GENOMIC DNA]</scope>
    <source>
        <strain evidence="1 2">DFM31</strain>
    </source>
</reference>
<dbReference type="EMBL" id="JBFBVU010000023">
    <property type="protein sequence ID" value="MEV8468146.1"/>
    <property type="molecule type" value="Genomic_DNA"/>
</dbReference>
<dbReference type="Proteomes" id="UP001553161">
    <property type="component" value="Unassembled WGS sequence"/>
</dbReference>
<accession>A0ABV3L9D9</accession>
<organism evidence="1 2">
    <name type="scientific">Meridianimarinicoccus marinus</name>
    <dbReference type="NCBI Taxonomy" id="3231483"/>
    <lineage>
        <taxon>Bacteria</taxon>
        <taxon>Pseudomonadati</taxon>
        <taxon>Pseudomonadota</taxon>
        <taxon>Alphaproteobacteria</taxon>
        <taxon>Rhodobacterales</taxon>
        <taxon>Paracoccaceae</taxon>
        <taxon>Meridianimarinicoccus</taxon>
    </lineage>
</organism>
<evidence type="ECO:0000313" key="2">
    <source>
        <dbReference type="Proteomes" id="UP001553161"/>
    </source>
</evidence>
<proteinExistence type="predicted"/>
<name>A0ABV3L9D9_9RHOB</name>
<dbReference type="SUPFAM" id="SSF63829">
    <property type="entry name" value="Calcium-dependent phosphotriesterase"/>
    <property type="match status" value="1"/>
</dbReference>